<dbReference type="Pfam" id="PF00801">
    <property type="entry name" value="PKD"/>
    <property type="match status" value="1"/>
</dbReference>
<dbReference type="Pfam" id="PF00331">
    <property type="entry name" value="Glyco_hydro_10"/>
    <property type="match status" value="1"/>
</dbReference>
<feature type="compositionally biased region" description="Acidic residues" evidence="10">
    <location>
        <begin position="676"/>
        <end position="693"/>
    </location>
</feature>
<dbReference type="SUPFAM" id="SSF51445">
    <property type="entry name" value="(Trans)glycosidases"/>
    <property type="match status" value="1"/>
</dbReference>
<evidence type="ECO:0000256" key="1">
    <source>
        <dbReference type="ARBA" id="ARBA00000681"/>
    </source>
</evidence>
<feature type="compositionally biased region" description="Low complexity" evidence="10">
    <location>
        <begin position="476"/>
        <end position="487"/>
    </location>
</feature>
<accession>A0A7T3FY29</accession>
<dbReference type="Pfam" id="PF03422">
    <property type="entry name" value="CBM_6"/>
    <property type="match status" value="1"/>
</dbReference>
<dbReference type="GO" id="GO:0030246">
    <property type="term" value="F:carbohydrate binding"/>
    <property type="evidence" value="ECO:0007669"/>
    <property type="project" value="InterPro"/>
</dbReference>
<evidence type="ECO:0000256" key="3">
    <source>
        <dbReference type="ARBA" id="ARBA00012590"/>
    </source>
</evidence>
<feature type="compositionally biased region" description="Polar residues" evidence="10">
    <location>
        <begin position="461"/>
        <end position="472"/>
    </location>
</feature>
<evidence type="ECO:0000256" key="8">
    <source>
        <dbReference type="ARBA" id="ARBA00023295"/>
    </source>
</evidence>
<feature type="compositionally biased region" description="Polar residues" evidence="10">
    <location>
        <begin position="539"/>
        <end position="552"/>
    </location>
</feature>
<evidence type="ECO:0000256" key="9">
    <source>
        <dbReference type="ARBA" id="ARBA00023326"/>
    </source>
</evidence>
<feature type="region of interest" description="Disordered" evidence="10">
    <location>
        <begin position="666"/>
        <end position="700"/>
    </location>
</feature>
<dbReference type="InterPro" id="IPR001000">
    <property type="entry name" value="GH10_dom"/>
</dbReference>
<keyword evidence="15" id="KW-1185">Reference proteome</keyword>
<evidence type="ECO:0000256" key="7">
    <source>
        <dbReference type="ARBA" id="ARBA00023277"/>
    </source>
</evidence>
<evidence type="ECO:0000256" key="10">
    <source>
        <dbReference type="SAM" id="MobiDB-lite"/>
    </source>
</evidence>
<evidence type="ECO:0000256" key="5">
    <source>
        <dbReference type="ARBA" id="ARBA00022729"/>
    </source>
</evidence>
<dbReference type="PROSITE" id="PS51175">
    <property type="entry name" value="CBM6"/>
    <property type="match status" value="1"/>
</dbReference>
<evidence type="ECO:0000256" key="2">
    <source>
        <dbReference type="ARBA" id="ARBA00007495"/>
    </source>
</evidence>
<dbReference type="EMBL" id="CP065856">
    <property type="protein sequence ID" value="QPV62801.1"/>
    <property type="molecule type" value="Genomic_DNA"/>
</dbReference>
<dbReference type="InterPro" id="IPR006584">
    <property type="entry name" value="Cellulose-bd_IV"/>
</dbReference>
<feature type="compositionally biased region" description="Basic and acidic residues" evidence="10">
    <location>
        <begin position="9"/>
        <end position="25"/>
    </location>
</feature>
<dbReference type="PROSITE" id="PS51318">
    <property type="entry name" value="TAT"/>
    <property type="match status" value="1"/>
</dbReference>
<keyword evidence="6 14" id="KW-0378">Hydrolase</keyword>
<feature type="domain" description="PKD" evidence="11">
    <location>
        <begin position="700"/>
        <end position="782"/>
    </location>
</feature>
<keyword evidence="7" id="KW-0119">Carbohydrate metabolism</keyword>
<dbReference type="PANTHER" id="PTHR31490:SF88">
    <property type="entry name" value="BETA-XYLANASE"/>
    <property type="match status" value="1"/>
</dbReference>
<feature type="compositionally biased region" description="Acidic residues" evidence="10">
    <location>
        <begin position="490"/>
        <end position="507"/>
    </location>
</feature>
<sequence>MTDDTTETDDTRTDENRTDDERRPGDAPIEESPGRRVEKRERNDMAPADASDGFGMSRRDWMRTLGAAIAAGGAGAAASGAAAGETADTSKTVDQRIQEHRTGDLQVTVENEDGSAVSGAEVSVTQQSHDFNWGTAVHADTLINQSSAGDNYREYIPELFNTAVIENQMKWAIWESDTQLADDAVNWLLDQGLDVRGHVCVYGVDYAVPSDVQTAIDSGDTQSIREQSMAHIDEIVNHYGNDIHEWEVVNEVQHSTTIIDPFTSTPETADIVADWYQRAEAVRPSGVTLAANDYNAIAGNYGSDQRGYKQHINHLLDNGVDLETTGLQCHFGQNQTLSTDQILATLNEYGQLTDTLKVTEYDQAGSGWPESQKADWFERFLRVTFSHPGVESFLVWGFWDGRHWENDAPFFDDDWSTKPSYDVWMDLVYGEWWTETSGTTDSEGTFATGAFLGEQQIEVSTDSDSATVTRAVTSPDGTTTVTVTVSGDGTGDDTDGGDDTDDGDDTAGEQQPYNGTPHAIPGRIQAEEYDQGGSGVAYSDTTAENEGTSFRTDQGVDVSSNSAGSGYSIGYIESGEWVEFTVDVAQAGDYTLDALVASNAGGGAFHVEVGGTDVSGTVGVPDTGGWDSWETVSTSGVSLDAGQQVIRVAMDESWWDLNYLEFSLDSSSGDGSDGGDGTDGDDGTDGSDGDDGNDGSSGDLVAEIDPDTTSAAVGERVAFRVTDTTGSGNWIDSLSWTLGNGDTGAGWYTDTTYDSAGSYTVQLDATNDEGETTTDTVTVDVS</sequence>
<dbReference type="InterPro" id="IPR006311">
    <property type="entry name" value="TAT_signal"/>
</dbReference>
<dbReference type="InterPro" id="IPR035986">
    <property type="entry name" value="PKD_dom_sf"/>
</dbReference>
<dbReference type="InterPro" id="IPR017853">
    <property type="entry name" value="GH"/>
</dbReference>
<keyword evidence="5" id="KW-0732">Signal</keyword>
<organism evidence="14 15">
    <name type="scientific">Halosimplex litoreum</name>
    <dbReference type="NCBI Taxonomy" id="1198301"/>
    <lineage>
        <taxon>Archaea</taxon>
        <taxon>Methanobacteriati</taxon>
        <taxon>Methanobacteriota</taxon>
        <taxon>Stenosarchaea group</taxon>
        <taxon>Halobacteria</taxon>
        <taxon>Halobacteriales</taxon>
        <taxon>Haloarculaceae</taxon>
        <taxon>Halosimplex</taxon>
    </lineage>
</organism>
<dbReference type="InterPro" id="IPR005084">
    <property type="entry name" value="CBM6"/>
</dbReference>
<reference evidence="14 15" key="1">
    <citation type="submission" date="2020-12" db="EMBL/GenBank/DDBJ databases">
        <title>Halosimplex halophilum sp. nov. and Halosimplex salinum sp. nov., two new members of the genus Halosimplex.</title>
        <authorList>
            <person name="Cui H.L."/>
        </authorList>
    </citation>
    <scope>NUCLEOTIDE SEQUENCE [LARGE SCALE GENOMIC DNA]</scope>
    <source>
        <strain evidence="14 15">YGH94</strain>
    </source>
</reference>
<evidence type="ECO:0000313" key="15">
    <source>
        <dbReference type="Proteomes" id="UP000595001"/>
    </source>
</evidence>
<dbReference type="GO" id="GO:0031176">
    <property type="term" value="F:endo-1,4-beta-xylanase activity"/>
    <property type="evidence" value="ECO:0007669"/>
    <property type="project" value="UniProtKB-EC"/>
</dbReference>
<dbReference type="SMART" id="SM00606">
    <property type="entry name" value="CBD_IV"/>
    <property type="match status" value="1"/>
</dbReference>
<dbReference type="InterPro" id="IPR008979">
    <property type="entry name" value="Galactose-bd-like_sf"/>
</dbReference>
<feature type="compositionally biased region" description="Basic and acidic residues" evidence="10">
    <location>
        <begin position="32"/>
        <end position="44"/>
    </location>
</feature>
<evidence type="ECO:0000313" key="14">
    <source>
        <dbReference type="EMBL" id="QPV62801.1"/>
    </source>
</evidence>
<feature type="region of interest" description="Disordered" evidence="10">
    <location>
        <begin position="1"/>
        <end position="56"/>
    </location>
</feature>
<dbReference type="PROSITE" id="PS51760">
    <property type="entry name" value="GH10_2"/>
    <property type="match status" value="1"/>
</dbReference>
<feature type="domain" description="CBM6" evidence="12">
    <location>
        <begin position="522"/>
        <end position="663"/>
    </location>
</feature>
<dbReference type="CDD" id="cd04080">
    <property type="entry name" value="CBM6_cellulase-like"/>
    <property type="match status" value="1"/>
</dbReference>
<dbReference type="GeneID" id="60590642"/>
<dbReference type="KEGG" id="hlt:I7X12_19075"/>
<feature type="region of interest" description="Disordered" evidence="10">
    <location>
        <begin position="461"/>
        <end position="557"/>
    </location>
</feature>
<dbReference type="EC" id="3.2.1.8" evidence="3"/>
<dbReference type="Gene3D" id="3.20.20.80">
    <property type="entry name" value="Glycosidases"/>
    <property type="match status" value="1"/>
</dbReference>
<keyword evidence="4 14" id="KW-0858">Xylan degradation</keyword>
<dbReference type="SMART" id="SM00633">
    <property type="entry name" value="Glyco_10"/>
    <property type="match status" value="1"/>
</dbReference>
<dbReference type="PROSITE" id="PS50093">
    <property type="entry name" value="PKD"/>
    <property type="match status" value="1"/>
</dbReference>
<gene>
    <name evidence="14" type="ORF">I7X12_19075</name>
</gene>
<dbReference type="RefSeq" id="WP_198061599.1">
    <property type="nucleotide sequence ID" value="NZ_CP065856.1"/>
</dbReference>
<comment type="similarity">
    <text evidence="2">Belongs to the glycosyl hydrolase 10 (cellulase F) family.</text>
</comment>
<dbReference type="InterPro" id="IPR044846">
    <property type="entry name" value="GH10"/>
</dbReference>
<keyword evidence="8 14" id="KW-0326">Glycosidase</keyword>
<feature type="domain" description="GH10" evidence="13">
    <location>
        <begin position="136"/>
        <end position="427"/>
    </location>
</feature>
<keyword evidence="9" id="KW-0624">Polysaccharide degradation</keyword>
<evidence type="ECO:0000259" key="11">
    <source>
        <dbReference type="PROSITE" id="PS50093"/>
    </source>
</evidence>
<dbReference type="Gene3D" id="2.60.40.10">
    <property type="entry name" value="Immunoglobulins"/>
    <property type="match status" value="1"/>
</dbReference>
<name>A0A7T3FY29_9EURY</name>
<dbReference type="InterPro" id="IPR000601">
    <property type="entry name" value="PKD_dom"/>
</dbReference>
<dbReference type="Gene3D" id="2.60.120.260">
    <property type="entry name" value="Galactose-binding domain-like"/>
    <property type="match status" value="1"/>
</dbReference>
<evidence type="ECO:0000259" key="12">
    <source>
        <dbReference type="PROSITE" id="PS51175"/>
    </source>
</evidence>
<dbReference type="AlphaFoldDB" id="A0A7T3FY29"/>
<evidence type="ECO:0000256" key="6">
    <source>
        <dbReference type="ARBA" id="ARBA00022801"/>
    </source>
</evidence>
<dbReference type="PANTHER" id="PTHR31490">
    <property type="entry name" value="GLYCOSYL HYDROLASE"/>
    <property type="match status" value="1"/>
</dbReference>
<dbReference type="SUPFAM" id="SSF49785">
    <property type="entry name" value="Galactose-binding domain-like"/>
    <property type="match status" value="1"/>
</dbReference>
<dbReference type="SUPFAM" id="SSF49299">
    <property type="entry name" value="PKD domain"/>
    <property type="match status" value="1"/>
</dbReference>
<comment type="catalytic activity">
    <reaction evidence="1">
        <text>Endohydrolysis of (1-&gt;4)-beta-D-xylosidic linkages in xylans.</text>
        <dbReference type="EC" id="3.2.1.8"/>
    </reaction>
</comment>
<proteinExistence type="inferred from homology"/>
<dbReference type="InterPro" id="IPR013783">
    <property type="entry name" value="Ig-like_fold"/>
</dbReference>
<protein>
    <recommendedName>
        <fullName evidence="3">endo-1,4-beta-xylanase</fullName>
        <ecNumber evidence="3">3.2.1.8</ecNumber>
    </recommendedName>
</protein>
<dbReference type="GO" id="GO:0045493">
    <property type="term" value="P:xylan catabolic process"/>
    <property type="evidence" value="ECO:0007669"/>
    <property type="project" value="UniProtKB-KW"/>
</dbReference>
<evidence type="ECO:0000256" key="4">
    <source>
        <dbReference type="ARBA" id="ARBA00022651"/>
    </source>
</evidence>
<dbReference type="OrthoDB" id="8638at2157"/>
<dbReference type="Proteomes" id="UP000595001">
    <property type="component" value="Chromosome"/>
</dbReference>
<evidence type="ECO:0000259" key="13">
    <source>
        <dbReference type="PROSITE" id="PS51760"/>
    </source>
</evidence>